<dbReference type="RefSeq" id="WP_177224282.1">
    <property type="nucleotide sequence ID" value="NZ_JAEUWV010000003.1"/>
</dbReference>
<proteinExistence type="predicted"/>
<evidence type="ECO:0000256" key="2">
    <source>
        <dbReference type="ARBA" id="ARBA00022692"/>
    </source>
</evidence>
<comment type="subcellular location">
    <subcellularLocation>
        <location evidence="1">Membrane</location>
        <topology evidence="1">Multi-pass membrane protein</topology>
    </subcellularLocation>
</comment>
<dbReference type="AlphaFoldDB" id="A0AAW5HRY5"/>
<dbReference type="Pfam" id="PF13515">
    <property type="entry name" value="FUSC_2"/>
    <property type="match status" value="1"/>
</dbReference>
<dbReference type="EMBL" id="JAEUWV010000003">
    <property type="protein sequence ID" value="MCO6394120.1"/>
    <property type="molecule type" value="Genomic_DNA"/>
</dbReference>
<feature type="transmembrane region" description="Helical" evidence="5">
    <location>
        <begin position="93"/>
        <end position="112"/>
    </location>
</feature>
<feature type="transmembrane region" description="Helical" evidence="5">
    <location>
        <begin position="287"/>
        <end position="307"/>
    </location>
</feature>
<keyword evidence="2 5" id="KW-0812">Transmembrane</keyword>
<evidence type="ECO:0000259" key="6">
    <source>
        <dbReference type="Pfam" id="PF13515"/>
    </source>
</evidence>
<evidence type="ECO:0000256" key="3">
    <source>
        <dbReference type="ARBA" id="ARBA00022989"/>
    </source>
</evidence>
<dbReference type="Proteomes" id="UP001205920">
    <property type="component" value="Unassembled WGS sequence"/>
</dbReference>
<evidence type="ECO:0000313" key="8">
    <source>
        <dbReference type="Proteomes" id="UP001205920"/>
    </source>
</evidence>
<feature type="transmembrane region" description="Helical" evidence="5">
    <location>
        <begin position="238"/>
        <end position="257"/>
    </location>
</feature>
<feature type="transmembrane region" description="Helical" evidence="5">
    <location>
        <begin position="319"/>
        <end position="336"/>
    </location>
</feature>
<keyword evidence="4 5" id="KW-0472">Membrane</keyword>
<name>A0AAW5HRY5_9CORY</name>
<keyword evidence="8" id="KW-1185">Reference proteome</keyword>
<reference evidence="7 8" key="1">
    <citation type="submission" date="2021-01" db="EMBL/GenBank/DDBJ databases">
        <title>Identification and Characterization of Corynebacterium sp.</title>
        <authorList>
            <person name="Luo Q."/>
            <person name="Qu P."/>
            <person name="Chen Q."/>
        </authorList>
    </citation>
    <scope>NUCLEOTIDE SEQUENCE [LARGE SCALE GENOMIC DNA]</scope>
    <source>
        <strain evidence="7 8">MC-18</strain>
    </source>
</reference>
<accession>A0AAW5HRY5</accession>
<evidence type="ECO:0000256" key="4">
    <source>
        <dbReference type="ARBA" id="ARBA00023136"/>
    </source>
</evidence>
<gene>
    <name evidence="7" type="ORF">JMN37_03835</name>
</gene>
<evidence type="ECO:0000313" key="7">
    <source>
        <dbReference type="EMBL" id="MCO6394120.1"/>
    </source>
</evidence>
<feature type="transmembrane region" description="Helical" evidence="5">
    <location>
        <begin position="119"/>
        <end position="135"/>
    </location>
</feature>
<sequence length="352" mass="38230">MNHFRAMFTMAPARRDHIPAFRTAAGVAIPLLLLLWIGRFDLAIYANFGAFTGVYGRHETRQDRARHQLLAGTAIVVAIAIGATMSWTHTNQWLIMLISAVASSVWATIALWSGTRPTGSVFVLFAIAAVGSLAHPAHPLIATAVAAATAGLCFGLGRISHLIGEGPNVREPRGEEVGVDKQALKREAARFFLAPLLAGTIGIISVALIDPLSHFYWAMVAAVVPLVNNRYRVQYFRALQRMLGTLSGILVAGFLLSHHMQEWQFVIWIIILQFLTETYVTRNYTLAASFITPTALLMIQAVEPAPVAPMLLARSAETILGAASALVIIAIGYTRTNPHLVRQRLKAATPKA</sequence>
<comment type="caution">
    <text evidence="7">The sequence shown here is derived from an EMBL/GenBank/DDBJ whole genome shotgun (WGS) entry which is preliminary data.</text>
</comment>
<evidence type="ECO:0000256" key="1">
    <source>
        <dbReference type="ARBA" id="ARBA00004141"/>
    </source>
</evidence>
<evidence type="ECO:0000256" key="5">
    <source>
        <dbReference type="SAM" id="Phobius"/>
    </source>
</evidence>
<dbReference type="GO" id="GO:0016020">
    <property type="term" value="C:membrane"/>
    <property type="evidence" value="ECO:0007669"/>
    <property type="project" value="UniProtKB-SubCell"/>
</dbReference>
<feature type="domain" description="Integral membrane bound transporter" evidence="6">
    <location>
        <begin position="206"/>
        <end position="328"/>
    </location>
</feature>
<organism evidence="7 8">
    <name type="scientific">Corynebacterium lipophilum</name>
    <dbReference type="NCBI Taxonomy" id="2804918"/>
    <lineage>
        <taxon>Bacteria</taxon>
        <taxon>Bacillati</taxon>
        <taxon>Actinomycetota</taxon>
        <taxon>Actinomycetes</taxon>
        <taxon>Mycobacteriales</taxon>
        <taxon>Corynebacteriaceae</taxon>
        <taxon>Corynebacterium</taxon>
    </lineage>
</organism>
<dbReference type="InterPro" id="IPR049453">
    <property type="entry name" value="Memb_transporter_dom"/>
</dbReference>
<feature type="transmembrane region" description="Helical" evidence="5">
    <location>
        <begin position="69"/>
        <end position="87"/>
    </location>
</feature>
<feature type="transmembrane region" description="Helical" evidence="5">
    <location>
        <begin position="191"/>
        <end position="209"/>
    </location>
</feature>
<protein>
    <submittedName>
        <fullName evidence="7">FUSC family protein</fullName>
    </submittedName>
</protein>
<keyword evidence="3 5" id="KW-1133">Transmembrane helix</keyword>
<feature type="transmembrane region" description="Helical" evidence="5">
    <location>
        <begin position="141"/>
        <end position="163"/>
    </location>
</feature>